<keyword evidence="2" id="KW-0813">Transport</keyword>
<dbReference type="SMART" id="SM00382">
    <property type="entry name" value="AAA"/>
    <property type="match status" value="1"/>
</dbReference>
<organism evidence="6 7">
    <name type="scientific">Sphingomonas rhizophila</name>
    <dbReference type="NCBI Taxonomy" id="2071607"/>
    <lineage>
        <taxon>Bacteria</taxon>
        <taxon>Pseudomonadati</taxon>
        <taxon>Pseudomonadota</taxon>
        <taxon>Alphaproteobacteria</taxon>
        <taxon>Sphingomonadales</taxon>
        <taxon>Sphingomonadaceae</taxon>
        <taxon>Sphingomonas</taxon>
    </lineage>
</organism>
<keyword evidence="7" id="KW-1185">Reference proteome</keyword>
<dbReference type="KEGG" id="srhi:H9L12_04605"/>
<dbReference type="PANTHER" id="PTHR43335:SF4">
    <property type="entry name" value="ABC TRANSPORTER, ATP-BINDING PROTEIN"/>
    <property type="match status" value="1"/>
</dbReference>
<dbReference type="SUPFAM" id="SSF52540">
    <property type="entry name" value="P-loop containing nucleoside triphosphate hydrolases"/>
    <property type="match status" value="1"/>
</dbReference>
<protein>
    <submittedName>
        <fullName evidence="6">ATP-binding cassette domain-containing protein</fullName>
    </submittedName>
</protein>
<evidence type="ECO:0000259" key="5">
    <source>
        <dbReference type="PROSITE" id="PS50893"/>
    </source>
</evidence>
<keyword evidence="3" id="KW-0547">Nucleotide-binding</keyword>
<name>A0A7G9SEA1_9SPHN</name>
<feature type="domain" description="ABC transporter" evidence="5">
    <location>
        <begin position="1"/>
        <end position="206"/>
    </location>
</feature>
<dbReference type="Pfam" id="PF00005">
    <property type="entry name" value="ABC_tran"/>
    <property type="match status" value="1"/>
</dbReference>
<dbReference type="EMBL" id="CP060717">
    <property type="protein sequence ID" value="QNN66176.1"/>
    <property type="molecule type" value="Genomic_DNA"/>
</dbReference>
<dbReference type="AlphaFoldDB" id="A0A7G9SEA1"/>
<keyword evidence="4 6" id="KW-0067">ATP-binding</keyword>
<evidence type="ECO:0000256" key="2">
    <source>
        <dbReference type="ARBA" id="ARBA00022448"/>
    </source>
</evidence>
<gene>
    <name evidence="6" type="ORF">H9L12_04605</name>
</gene>
<comment type="similarity">
    <text evidence="1">Belongs to the ABC transporter superfamily.</text>
</comment>
<evidence type="ECO:0000256" key="4">
    <source>
        <dbReference type="ARBA" id="ARBA00022840"/>
    </source>
</evidence>
<reference evidence="6 7" key="1">
    <citation type="submission" date="2020-08" db="EMBL/GenBank/DDBJ databases">
        <title>Genome sequence of Sphingomonas rhizophila KACC 19189T.</title>
        <authorList>
            <person name="Hyun D.-W."/>
            <person name="Bae J.-W."/>
        </authorList>
    </citation>
    <scope>NUCLEOTIDE SEQUENCE [LARGE SCALE GENOMIC DNA]</scope>
    <source>
        <strain evidence="6 7">KACC 19189</strain>
    </source>
</reference>
<dbReference type="InterPro" id="IPR027417">
    <property type="entry name" value="P-loop_NTPase"/>
</dbReference>
<dbReference type="GO" id="GO:0005524">
    <property type="term" value="F:ATP binding"/>
    <property type="evidence" value="ECO:0007669"/>
    <property type="project" value="UniProtKB-KW"/>
</dbReference>
<dbReference type="InterPro" id="IPR003439">
    <property type="entry name" value="ABC_transporter-like_ATP-bd"/>
</dbReference>
<dbReference type="PROSITE" id="PS50893">
    <property type="entry name" value="ABC_TRANSPORTER_2"/>
    <property type="match status" value="1"/>
</dbReference>
<dbReference type="InterPro" id="IPR017871">
    <property type="entry name" value="ABC_transporter-like_CS"/>
</dbReference>
<dbReference type="PANTHER" id="PTHR43335">
    <property type="entry name" value="ABC TRANSPORTER, ATP-BINDING PROTEIN"/>
    <property type="match status" value="1"/>
</dbReference>
<dbReference type="InterPro" id="IPR003593">
    <property type="entry name" value="AAA+_ATPase"/>
</dbReference>
<evidence type="ECO:0000313" key="6">
    <source>
        <dbReference type="EMBL" id="QNN66176.1"/>
    </source>
</evidence>
<evidence type="ECO:0000313" key="7">
    <source>
        <dbReference type="Proteomes" id="UP000515955"/>
    </source>
</evidence>
<dbReference type="Gene3D" id="3.40.50.300">
    <property type="entry name" value="P-loop containing nucleotide triphosphate hydrolases"/>
    <property type="match status" value="1"/>
</dbReference>
<dbReference type="GO" id="GO:0016887">
    <property type="term" value="F:ATP hydrolysis activity"/>
    <property type="evidence" value="ECO:0007669"/>
    <property type="project" value="InterPro"/>
</dbReference>
<evidence type="ECO:0000256" key="1">
    <source>
        <dbReference type="ARBA" id="ARBA00005417"/>
    </source>
</evidence>
<sequence>MTVPPYAIYGFLGANGAGKTTSLRLILGLLRPDAGGLSLFGEDVARRRSRPRVGALIESPSLYPHLTGRENLDLTRRVLGLPANEIDRVLGIAGLGHAGRQRVGGYSLGMKQRLALARALLGRPRLLILDEPTNGLDPDGIADMRTLLRRLPEMEETTLIVSSHLLGEVQEIATHVGLMHRGRLLVEDRLENVLGGDGAVAVDTADRNAAARLLESAGFVVAEEEQRLLVRGGSPSLRVQPERVAQLLVEQGQQLIHLASHRPSLEHVYHREIARAAA</sequence>
<dbReference type="Proteomes" id="UP000515955">
    <property type="component" value="Chromosome"/>
</dbReference>
<evidence type="ECO:0000256" key="3">
    <source>
        <dbReference type="ARBA" id="ARBA00022741"/>
    </source>
</evidence>
<proteinExistence type="inferred from homology"/>
<accession>A0A7G9SEA1</accession>
<dbReference type="PROSITE" id="PS00211">
    <property type="entry name" value="ABC_TRANSPORTER_1"/>
    <property type="match status" value="1"/>
</dbReference>